<accession>A0A4R1PS66</accession>
<gene>
    <name evidence="1" type="ORF">EV691_12959</name>
</gene>
<comment type="caution">
    <text evidence="1">The sequence shown here is derived from an EMBL/GenBank/DDBJ whole genome shotgun (WGS) entry which is preliminary data.</text>
</comment>
<evidence type="ECO:0000313" key="2">
    <source>
        <dbReference type="Proteomes" id="UP000295169"/>
    </source>
</evidence>
<evidence type="ECO:0000313" key="1">
    <source>
        <dbReference type="EMBL" id="TCL26853.1"/>
    </source>
</evidence>
<name>A0A4R1PS66_9GAMM</name>
<dbReference type="AlphaFoldDB" id="A0A4R1PS66"/>
<protein>
    <submittedName>
        <fullName evidence="1">Uncharacterized protein</fullName>
    </submittedName>
</protein>
<proteinExistence type="predicted"/>
<sequence>MYQAIASAEGGRIRAEFRGHNAQAQAFAWGEQQKHEGTEGFVWVDLVDHHGSIPHTSHYRLEVVRRGWNFMGSR</sequence>
<reference evidence="1 2" key="1">
    <citation type="submission" date="2019-03" db="EMBL/GenBank/DDBJ databases">
        <title>Genomic Encyclopedia of Type Strains, Phase IV (KMG-IV): sequencing the most valuable type-strain genomes for metagenomic binning, comparative biology and taxonomic classification.</title>
        <authorList>
            <person name="Goeker M."/>
        </authorList>
    </citation>
    <scope>NUCLEOTIDE SEQUENCE [LARGE SCALE GENOMIC DNA]</scope>
    <source>
        <strain evidence="1 2">DSM 2286</strain>
    </source>
</reference>
<dbReference type="EMBL" id="SMMU01000029">
    <property type="protein sequence ID" value="TCL26853.1"/>
    <property type="molecule type" value="Genomic_DNA"/>
</dbReference>
<organism evidence="1 2">
    <name type="scientific">Azotobacter chroococcum</name>
    <dbReference type="NCBI Taxonomy" id="353"/>
    <lineage>
        <taxon>Bacteria</taxon>
        <taxon>Pseudomonadati</taxon>
        <taxon>Pseudomonadota</taxon>
        <taxon>Gammaproteobacteria</taxon>
        <taxon>Pseudomonadales</taxon>
        <taxon>Pseudomonadaceae</taxon>
        <taxon>Azotobacter</taxon>
    </lineage>
</organism>
<dbReference type="RefSeq" id="WP_131299037.1">
    <property type="nucleotide sequence ID" value="NZ_JBHLST010000024.1"/>
</dbReference>
<dbReference type="Proteomes" id="UP000295169">
    <property type="component" value="Unassembled WGS sequence"/>
</dbReference>